<accession>A0ABV0EDX8</accession>
<dbReference type="EC" id="2.1.1.63" evidence="8"/>
<keyword evidence="5" id="KW-0234">DNA repair</keyword>
<dbReference type="SUPFAM" id="SSF46767">
    <property type="entry name" value="Methylated DNA-protein cysteine methyltransferase, C-terminal domain"/>
    <property type="match status" value="1"/>
</dbReference>
<dbReference type="PANTHER" id="PTHR10815">
    <property type="entry name" value="METHYLATED-DNA--PROTEIN-CYSTEINE METHYLTRANSFERASE"/>
    <property type="match status" value="1"/>
</dbReference>
<dbReference type="Pfam" id="PF01035">
    <property type="entry name" value="DNA_binding_1"/>
    <property type="match status" value="1"/>
</dbReference>
<evidence type="ECO:0000256" key="3">
    <source>
        <dbReference type="ARBA" id="ARBA00022679"/>
    </source>
</evidence>
<keyword evidence="2 8" id="KW-0489">Methyltransferase</keyword>
<gene>
    <name evidence="8" type="ORF">V6E02_06540</name>
</gene>
<dbReference type="GO" id="GO:0003908">
    <property type="term" value="F:methylated-DNA-[protein]-cysteine S-methyltransferase activity"/>
    <property type="evidence" value="ECO:0007669"/>
    <property type="project" value="UniProtKB-EC"/>
</dbReference>
<dbReference type="GO" id="GO:0032259">
    <property type="term" value="P:methylation"/>
    <property type="evidence" value="ECO:0007669"/>
    <property type="project" value="UniProtKB-KW"/>
</dbReference>
<dbReference type="CDD" id="cd06445">
    <property type="entry name" value="ATase"/>
    <property type="match status" value="1"/>
</dbReference>
<dbReference type="PANTHER" id="PTHR10815:SF13">
    <property type="entry name" value="METHYLATED-DNA--PROTEIN-CYSTEINE METHYLTRANSFERASE"/>
    <property type="match status" value="1"/>
</dbReference>
<protein>
    <submittedName>
        <fullName evidence="8">Methylated-DNA--[protein]-cysteine S-methyltransferase</fullName>
        <ecNumber evidence="8">2.1.1.63</ecNumber>
    </submittedName>
</protein>
<dbReference type="PROSITE" id="PS00374">
    <property type="entry name" value="MGMT"/>
    <property type="match status" value="1"/>
</dbReference>
<evidence type="ECO:0000313" key="8">
    <source>
        <dbReference type="EMBL" id="MEO1766866.1"/>
    </source>
</evidence>
<comment type="caution">
    <text evidence="8">The sequence shown here is derived from an EMBL/GenBank/DDBJ whole genome shotgun (WGS) entry which is preliminary data.</text>
</comment>
<keyword evidence="3 8" id="KW-0808">Transferase</keyword>
<organism evidence="8 9">
    <name type="scientific">Thiobacter aerophilum</name>
    <dbReference type="NCBI Taxonomy" id="3121275"/>
    <lineage>
        <taxon>Bacteria</taxon>
        <taxon>Pseudomonadati</taxon>
        <taxon>Pseudomonadota</taxon>
        <taxon>Betaproteobacteria</taxon>
        <taxon>Burkholderiales</taxon>
        <taxon>Thiobacteraceae</taxon>
        <taxon>Thiobacter</taxon>
    </lineage>
</organism>
<dbReference type="InterPro" id="IPR036217">
    <property type="entry name" value="MethylDNA_cys_MeTrfase_DNAb"/>
</dbReference>
<dbReference type="Gene3D" id="1.10.10.10">
    <property type="entry name" value="Winged helix-like DNA-binding domain superfamily/Winged helix DNA-binding domain"/>
    <property type="match status" value="1"/>
</dbReference>
<evidence type="ECO:0000313" key="9">
    <source>
        <dbReference type="Proteomes" id="UP001482231"/>
    </source>
</evidence>
<evidence type="ECO:0000259" key="7">
    <source>
        <dbReference type="Pfam" id="PF01035"/>
    </source>
</evidence>
<dbReference type="Proteomes" id="UP001482231">
    <property type="component" value="Unassembled WGS sequence"/>
</dbReference>
<evidence type="ECO:0000256" key="5">
    <source>
        <dbReference type="ARBA" id="ARBA00023204"/>
    </source>
</evidence>
<reference evidence="8 9" key="1">
    <citation type="submission" date="2024-02" db="EMBL/GenBank/DDBJ databases">
        <title>New thermophilic sulfur-oxidizing bacteria from a hot springs of the Uzon caldera (Kamchatka, Russia).</title>
        <authorList>
            <person name="Dukat A.M."/>
            <person name="Elcheninov A.G."/>
            <person name="Frolov E.N."/>
        </authorList>
    </citation>
    <scope>NUCLEOTIDE SEQUENCE [LARGE SCALE GENOMIC DNA]</scope>
    <source>
        <strain evidence="8 9">AK1</strain>
    </source>
</reference>
<dbReference type="NCBIfam" id="TIGR00589">
    <property type="entry name" value="ogt"/>
    <property type="match status" value="1"/>
</dbReference>
<evidence type="ECO:0000256" key="4">
    <source>
        <dbReference type="ARBA" id="ARBA00022763"/>
    </source>
</evidence>
<evidence type="ECO:0000256" key="6">
    <source>
        <dbReference type="ARBA" id="ARBA00049348"/>
    </source>
</evidence>
<feature type="domain" description="Methylated-DNA-[protein]-cysteine S-methyltransferase DNA binding" evidence="7">
    <location>
        <begin position="74"/>
        <end position="154"/>
    </location>
</feature>
<dbReference type="InterPro" id="IPR014048">
    <property type="entry name" value="MethylDNA_cys_MeTrfase_DNA-bd"/>
</dbReference>
<keyword evidence="9" id="KW-1185">Reference proteome</keyword>
<dbReference type="RefSeq" id="WP_347307977.1">
    <property type="nucleotide sequence ID" value="NZ_JBAJEX010000004.1"/>
</dbReference>
<sequence>MSGHYQAVIAAPFGVLGIRTQGQCLVAIDFLPHETPLAWPREPFAARVVGEIEAYFGDPRHLFTLPMAPAGTAHQRRVWQALVGIPAGQVMTYGELARRVGSSARAVGQACGANPIPLVIPCHRVVARAGPGGFMNQSAGPALAIKDWLLRHERGAA</sequence>
<evidence type="ECO:0000256" key="2">
    <source>
        <dbReference type="ARBA" id="ARBA00022603"/>
    </source>
</evidence>
<dbReference type="SUPFAM" id="SSF53155">
    <property type="entry name" value="Methylated DNA-protein cysteine methyltransferase domain"/>
    <property type="match status" value="1"/>
</dbReference>
<dbReference type="InterPro" id="IPR001497">
    <property type="entry name" value="MethylDNA_cys_MeTrfase_AS"/>
</dbReference>
<name>A0ABV0EDX8_9BURK</name>
<dbReference type="InterPro" id="IPR036388">
    <property type="entry name" value="WH-like_DNA-bd_sf"/>
</dbReference>
<dbReference type="EMBL" id="JBAJEX010000004">
    <property type="protein sequence ID" value="MEO1766866.1"/>
    <property type="molecule type" value="Genomic_DNA"/>
</dbReference>
<comment type="catalytic activity">
    <reaction evidence="6">
        <text>a 6-O-methyl-2'-deoxyguanosine in DNA + L-cysteinyl-[protein] = S-methyl-L-cysteinyl-[protein] + a 2'-deoxyguanosine in DNA</text>
        <dbReference type="Rhea" id="RHEA:24000"/>
        <dbReference type="Rhea" id="RHEA-COMP:10131"/>
        <dbReference type="Rhea" id="RHEA-COMP:10132"/>
        <dbReference type="Rhea" id="RHEA-COMP:11367"/>
        <dbReference type="Rhea" id="RHEA-COMP:11368"/>
        <dbReference type="ChEBI" id="CHEBI:29950"/>
        <dbReference type="ChEBI" id="CHEBI:82612"/>
        <dbReference type="ChEBI" id="CHEBI:85445"/>
        <dbReference type="ChEBI" id="CHEBI:85448"/>
        <dbReference type="EC" id="2.1.1.63"/>
    </reaction>
</comment>
<dbReference type="InterPro" id="IPR036631">
    <property type="entry name" value="MGMT_N_sf"/>
</dbReference>
<comment type="catalytic activity">
    <reaction evidence="1">
        <text>a 4-O-methyl-thymidine in DNA + L-cysteinyl-[protein] = a thymidine in DNA + S-methyl-L-cysteinyl-[protein]</text>
        <dbReference type="Rhea" id="RHEA:53428"/>
        <dbReference type="Rhea" id="RHEA-COMP:10131"/>
        <dbReference type="Rhea" id="RHEA-COMP:10132"/>
        <dbReference type="Rhea" id="RHEA-COMP:13555"/>
        <dbReference type="Rhea" id="RHEA-COMP:13556"/>
        <dbReference type="ChEBI" id="CHEBI:29950"/>
        <dbReference type="ChEBI" id="CHEBI:82612"/>
        <dbReference type="ChEBI" id="CHEBI:137386"/>
        <dbReference type="ChEBI" id="CHEBI:137387"/>
        <dbReference type="EC" id="2.1.1.63"/>
    </reaction>
</comment>
<evidence type="ECO:0000256" key="1">
    <source>
        <dbReference type="ARBA" id="ARBA00001286"/>
    </source>
</evidence>
<keyword evidence="4" id="KW-0227">DNA damage</keyword>
<proteinExistence type="predicted"/>